<accession>A0A559KIJ3</accession>
<dbReference type="OrthoDB" id="1707618at2"/>
<feature type="domain" description="PRC-barrel" evidence="1">
    <location>
        <begin position="3"/>
        <end position="68"/>
    </location>
</feature>
<dbReference type="EMBL" id="VNJI01000001">
    <property type="protein sequence ID" value="TVY11955.1"/>
    <property type="molecule type" value="Genomic_DNA"/>
</dbReference>
<dbReference type="Proteomes" id="UP000317036">
    <property type="component" value="Unassembled WGS sequence"/>
</dbReference>
<evidence type="ECO:0000259" key="1">
    <source>
        <dbReference type="Pfam" id="PF05239"/>
    </source>
</evidence>
<dbReference type="InterPro" id="IPR011033">
    <property type="entry name" value="PRC_barrel-like_sf"/>
</dbReference>
<dbReference type="RefSeq" id="WP_144842539.1">
    <property type="nucleotide sequence ID" value="NZ_VNJI01000001.1"/>
</dbReference>
<organism evidence="2 3">
    <name type="scientific">Paenibacillus cremeus</name>
    <dbReference type="NCBI Taxonomy" id="2163881"/>
    <lineage>
        <taxon>Bacteria</taxon>
        <taxon>Bacillati</taxon>
        <taxon>Bacillota</taxon>
        <taxon>Bacilli</taxon>
        <taxon>Bacillales</taxon>
        <taxon>Paenibacillaceae</taxon>
        <taxon>Paenibacillus</taxon>
    </lineage>
</organism>
<evidence type="ECO:0000313" key="3">
    <source>
        <dbReference type="Proteomes" id="UP000317036"/>
    </source>
</evidence>
<dbReference type="InterPro" id="IPR027275">
    <property type="entry name" value="PRC-brl_dom"/>
</dbReference>
<dbReference type="Gene3D" id="2.30.30.240">
    <property type="entry name" value="PRC-barrel domain"/>
    <property type="match status" value="2"/>
</dbReference>
<reference evidence="2 3" key="1">
    <citation type="submission" date="2019-07" db="EMBL/GenBank/DDBJ databases">
        <authorList>
            <person name="Kim J."/>
        </authorList>
    </citation>
    <scope>NUCLEOTIDE SEQUENCE [LARGE SCALE GENOMIC DNA]</scope>
    <source>
        <strain evidence="2 3">JC52</strain>
    </source>
</reference>
<comment type="caution">
    <text evidence="2">The sequence shown here is derived from an EMBL/GenBank/DDBJ whole genome shotgun (WGS) entry which is preliminary data.</text>
</comment>
<evidence type="ECO:0000313" key="2">
    <source>
        <dbReference type="EMBL" id="TVY11955.1"/>
    </source>
</evidence>
<sequence>MKKARNVIGLPIICVGSGEQVGTVKDLLLNDEWQVEALLLEAKHWFSDVTCIRLPDVIAIGDDAVTIEHPGVIIRWEDQSQLIAWLSGDRKVKGLPILTVNGQQLGVIEDVYLEPNKGTKVIGYELTEGFISDLKEGRKWLPLPDSVKIGKDAVIVPVDASEALQEIFEPKEE</sequence>
<protein>
    <submittedName>
        <fullName evidence="2">Photosystem reaction center subunit H</fullName>
    </submittedName>
</protein>
<dbReference type="SUPFAM" id="SSF50346">
    <property type="entry name" value="PRC-barrel domain"/>
    <property type="match status" value="2"/>
</dbReference>
<dbReference type="AlphaFoldDB" id="A0A559KIJ3"/>
<name>A0A559KIJ3_9BACL</name>
<keyword evidence="3" id="KW-1185">Reference proteome</keyword>
<gene>
    <name evidence="2" type="ORF">FPZ49_01350</name>
</gene>
<dbReference type="Pfam" id="PF05239">
    <property type="entry name" value="PRC"/>
    <property type="match status" value="2"/>
</dbReference>
<feature type="domain" description="PRC-barrel" evidence="1">
    <location>
        <begin position="89"/>
        <end position="161"/>
    </location>
</feature>
<proteinExistence type="predicted"/>